<dbReference type="PANTHER" id="PTHR33608:SF3">
    <property type="entry name" value="SLR2013 PROTEIN"/>
    <property type="match status" value="1"/>
</dbReference>
<dbReference type="PANTHER" id="PTHR33608">
    <property type="entry name" value="BLL2464 PROTEIN"/>
    <property type="match status" value="1"/>
</dbReference>
<sequence length="443" mass="51229">MKRIKPFFLQNRFFYACIAIIVLFVLSFIFPRGFAIVKLLVLLLAMLTILDTIILFAAKNGVKGKRVLPEKFSNGDENPVNLVISNYYTFNVNVTIIDEVPVQFQVRDFSIERKLEASSSSEIEYKLRPVERGEYHFGKLNIYVTSVFGLISRRFISEDNAMVPTYPSFMQLRKYDLIAISNNLHQYGIKKIRKIGHTMEFEQIKDYVLGDDLRTINWKATAKRNQLMVNQFQDEKSQPVYSIIDKGRVMKMPFDGLTLLDYAINASLVISNVALKKQDKAGILAFSKKVENIVVAERRTSQMNLILETLYNVSTDFYESDYSRLYADVKRNITQRSLMLLYTNFETLDSLHRQLPYLKGIAKSHLLVVIFFKNTELNTLITKKSETVQQAYDKVIAEKFAFEKRLIVNELQKYGIQSILTSPQDLTIDTINKYLEIKARGLL</sequence>
<protein>
    <submittedName>
        <fullName evidence="3">DUF58 domain-containing protein</fullName>
    </submittedName>
</protein>
<keyword evidence="1" id="KW-0812">Transmembrane</keyword>
<dbReference type="Pfam" id="PF01882">
    <property type="entry name" value="DUF58"/>
    <property type="match status" value="1"/>
</dbReference>
<evidence type="ECO:0000256" key="1">
    <source>
        <dbReference type="SAM" id="Phobius"/>
    </source>
</evidence>
<gene>
    <name evidence="3" type="ORF">ACFS29_06770</name>
</gene>
<dbReference type="RefSeq" id="WP_194509953.1">
    <property type="nucleotide sequence ID" value="NZ_JADILU010000013.1"/>
</dbReference>
<feature type="domain" description="DUF58" evidence="2">
    <location>
        <begin position="204"/>
        <end position="349"/>
    </location>
</feature>
<keyword evidence="1" id="KW-1133">Transmembrane helix</keyword>
<feature type="transmembrane region" description="Helical" evidence="1">
    <location>
        <begin position="36"/>
        <end position="58"/>
    </location>
</feature>
<organism evidence="3 4">
    <name type="scientific">Psychroserpens luteus</name>
    <dbReference type="NCBI Taxonomy" id="1434066"/>
    <lineage>
        <taxon>Bacteria</taxon>
        <taxon>Pseudomonadati</taxon>
        <taxon>Bacteroidota</taxon>
        <taxon>Flavobacteriia</taxon>
        <taxon>Flavobacteriales</taxon>
        <taxon>Flavobacteriaceae</taxon>
        <taxon>Psychroserpens</taxon>
    </lineage>
</organism>
<keyword evidence="4" id="KW-1185">Reference proteome</keyword>
<name>A0ABW5ZTW8_9FLAO</name>
<evidence type="ECO:0000259" key="2">
    <source>
        <dbReference type="Pfam" id="PF01882"/>
    </source>
</evidence>
<reference evidence="4" key="1">
    <citation type="journal article" date="2019" name="Int. J. Syst. Evol. Microbiol.">
        <title>The Global Catalogue of Microorganisms (GCM) 10K type strain sequencing project: providing services to taxonomists for standard genome sequencing and annotation.</title>
        <authorList>
            <consortium name="The Broad Institute Genomics Platform"/>
            <consortium name="The Broad Institute Genome Sequencing Center for Infectious Disease"/>
            <person name="Wu L."/>
            <person name="Ma J."/>
        </authorList>
    </citation>
    <scope>NUCLEOTIDE SEQUENCE [LARGE SCALE GENOMIC DNA]</scope>
    <source>
        <strain evidence="4">KCTC 32514</strain>
    </source>
</reference>
<keyword evidence="1" id="KW-0472">Membrane</keyword>
<proteinExistence type="predicted"/>
<feature type="transmembrane region" description="Helical" evidence="1">
    <location>
        <begin position="12"/>
        <end position="30"/>
    </location>
</feature>
<accession>A0ABW5ZTW8</accession>
<comment type="caution">
    <text evidence="3">The sequence shown here is derived from an EMBL/GenBank/DDBJ whole genome shotgun (WGS) entry which is preliminary data.</text>
</comment>
<dbReference type="InterPro" id="IPR002881">
    <property type="entry name" value="DUF58"/>
</dbReference>
<dbReference type="Proteomes" id="UP001597548">
    <property type="component" value="Unassembled WGS sequence"/>
</dbReference>
<evidence type="ECO:0000313" key="3">
    <source>
        <dbReference type="EMBL" id="MFD2915336.1"/>
    </source>
</evidence>
<dbReference type="EMBL" id="JBHUOS010000003">
    <property type="protein sequence ID" value="MFD2915336.1"/>
    <property type="molecule type" value="Genomic_DNA"/>
</dbReference>
<evidence type="ECO:0000313" key="4">
    <source>
        <dbReference type="Proteomes" id="UP001597548"/>
    </source>
</evidence>